<dbReference type="Pfam" id="PF00378">
    <property type="entry name" value="ECH_1"/>
    <property type="match status" value="1"/>
</dbReference>
<dbReference type="PANTHER" id="PTHR42964:SF1">
    <property type="entry name" value="POLYKETIDE BIOSYNTHESIS ENOYL-COA HYDRATASE PKSH-RELATED"/>
    <property type="match status" value="1"/>
</dbReference>
<name>A0A1M5QDP4_9ALTE</name>
<dbReference type="InterPro" id="IPR029045">
    <property type="entry name" value="ClpP/crotonase-like_dom_sf"/>
</dbReference>
<dbReference type="PANTHER" id="PTHR42964">
    <property type="entry name" value="ENOYL-COA HYDRATASE"/>
    <property type="match status" value="1"/>
</dbReference>
<dbReference type="InterPro" id="IPR051683">
    <property type="entry name" value="Enoyl-CoA_Hydratase/Isomerase"/>
</dbReference>
<evidence type="ECO:0000313" key="3">
    <source>
        <dbReference type="Proteomes" id="UP000184520"/>
    </source>
</evidence>
<dbReference type="AlphaFoldDB" id="A0A1M5QDP4"/>
<protein>
    <submittedName>
        <fullName evidence="2">Methylglutaconyl-CoA hydratase</fullName>
    </submittedName>
</protein>
<dbReference type="Gene3D" id="1.10.12.10">
    <property type="entry name" value="Lyase 2-enoyl-coa Hydratase, Chain A, domain 2"/>
    <property type="match status" value="1"/>
</dbReference>
<evidence type="ECO:0000313" key="2">
    <source>
        <dbReference type="EMBL" id="SHH12000.1"/>
    </source>
</evidence>
<dbReference type="OrthoDB" id="9807606at2"/>
<gene>
    <name evidence="2" type="ORF">SAMN05216361_3848</name>
</gene>
<dbReference type="InterPro" id="IPR014748">
    <property type="entry name" value="Enoyl-CoA_hydra_C"/>
</dbReference>
<organism evidence="2 3">
    <name type="scientific">Marisediminitalea aggregata</name>
    <dbReference type="NCBI Taxonomy" id="634436"/>
    <lineage>
        <taxon>Bacteria</taxon>
        <taxon>Pseudomonadati</taxon>
        <taxon>Pseudomonadota</taxon>
        <taxon>Gammaproteobacteria</taxon>
        <taxon>Alteromonadales</taxon>
        <taxon>Alteromonadaceae</taxon>
        <taxon>Marisediminitalea</taxon>
    </lineage>
</organism>
<dbReference type="InterPro" id="IPR001753">
    <property type="entry name" value="Enoyl-CoA_hydra/iso"/>
</dbReference>
<dbReference type="FunFam" id="3.90.226.10:FF:000066">
    <property type="entry name" value="Enoyl-CoA hydratase"/>
    <property type="match status" value="1"/>
</dbReference>
<accession>A0A1M5QDP4</accession>
<dbReference type="RefSeq" id="WP_073324774.1">
    <property type="nucleotide sequence ID" value="NZ_FQWD01000006.1"/>
</dbReference>
<dbReference type="EMBL" id="FQWD01000006">
    <property type="protein sequence ID" value="SHH12000.1"/>
    <property type="molecule type" value="Genomic_DNA"/>
</dbReference>
<dbReference type="GO" id="GO:0003824">
    <property type="term" value="F:catalytic activity"/>
    <property type="evidence" value="ECO:0007669"/>
    <property type="project" value="UniProtKB-ARBA"/>
</dbReference>
<comment type="similarity">
    <text evidence="1">Belongs to the enoyl-CoA hydratase/isomerase family.</text>
</comment>
<keyword evidence="3" id="KW-1185">Reference proteome</keyword>
<dbReference type="STRING" id="634436.SAMN05216361_3848"/>
<proteinExistence type="inferred from homology"/>
<dbReference type="CDD" id="cd06558">
    <property type="entry name" value="crotonase-like"/>
    <property type="match status" value="1"/>
</dbReference>
<reference evidence="3" key="1">
    <citation type="submission" date="2016-11" db="EMBL/GenBank/DDBJ databases">
        <authorList>
            <person name="Varghese N."/>
            <person name="Submissions S."/>
        </authorList>
    </citation>
    <scope>NUCLEOTIDE SEQUENCE [LARGE SCALE GENOMIC DNA]</scope>
    <source>
        <strain evidence="3">CGMCC 1.8995</strain>
    </source>
</reference>
<evidence type="ECO:0000256" key="1">
    <source>
        <dbReference type="ARBA" id="ARBA00005254"/>
    </source>
</evidence>
<dbReference type="SUPFAM" id="SSF52096">
    <property type="entry name" value="ClpP/crotonase"/>
    <property type="match status" value="1"/>
</dbReference>
<dbReference type="Gene3D" id="3.90.226.10">
    <property type="entry name" value="2-enoyl-CoA Hydratase, Chain A, domain 1"/>
    <property type="match status" value="1"/>
</dbReference>
<dbReference type="GO" id="GO:0008300">
    <property type="term" value="P:isoprenoid catabolic process"/>
    <property type="evidence" value="ECO:0007669"/>
    <property type="project" value="TreeGrafter"/>
</dbReference>
<sequence length="265" mass="28929">MTQDILYELDHLGVARITLNRPEKHNAFDDTMIAELTRCFVKAGSDPAVRAVVLASNGKNFCAGADAGWMQRMAGYSEAQNRTDAMQLATMLQTLYRLPKPTIARVQGAAFGGAVGLIACCDMAVACKMSKFCLSEVKLGLIPATISPYVIEAMGKRVAKRYFQTAEVFSARRARRLGLVSEAVSEDQLDDEVNSLLTALLRNGPTAIAEAKALIEQVAGAPIDESVMQNTSDWIARIRVSEEGQEGLNAFLEKRQPAWIKESEK</sequence>
<dbReference type="Proteomes" id="UP000184520">
    <property type="component" value="Unassembled WGS sequence"/>
</dbReference>